<comment type="caution">
    <text evidence="2">The sequence shown here is derived from an EMBL/GenBank/DDBJ whole genome shotgun (WGS) entry which is preliminary data.</text>
</comment>
<organism evidence="2 3">
    <name type="scientific">Pseudoalteromonas fuliginea</name>
    <dbReference type="NCBI Taxonomy" id="1872678"/>
    <lineage>
        <taxon>Bacteria</taxon>
        <taxon>Pseudomonadati</taxon>
        <taxon>Pseudomonadota</taxon>
        <taxon>Gammaproteobacteria</taxon>
        <taxon>Alteromonadales</taxon>
        <taxon>Pseudoalteromonadaceae</taxon>
        <taxon>Pseudoalteromonas</taxon>
    </lineage>
</organism>
<accession>A0ABD3YDG4</accession>
<protein>
    <recommendedName>
        <fullName evidence="1">DUF4365 domain-containing protein</fullName>
    </recommendedName>
</protein>
<dbReference type="InterPro" id="IPR025375">
    <property type="entry name" value="DUF4365"/>
</dbReference>
<dbReference type="Pfam" id="PF14280">
    <property type="entry name" value="DUF4365"/>
    <property type="match status" value="1"/>
</dbReference>
<feature type="domain" description="DUF4365" evidence="1">
    <location>
        <begin position="14"/>
        <end position="143"/>
    </location>
</feature>
<evidence type="ECO:0000259" key="1">
    <source>
        <dbReference type="Pfam" id="PF14280"/>
    </source>
</evidence>
<proteinExistence type="predicted"/>
<dbReference type="Proteomes" id="UP000027154">
    <property type="component" value="Unassembled WGS sequence"/>
</dbReference>
<dbReference type="RefSeq" id="WP_065427715.1">
    <property type="nucleotide sequence ID" value="NZ_JJNZ01000007.1"/>
</dbReference>
<sequence>MLGPKYSVEAQKGELGVQRVSNIIFENLGWIFKRTPQEFDFGIDGQVDLVDINGTVTGQTFAVQIKYGKSFLKEKNRWGYIYRGELKHINYLLNYPLPVFIMLCDPDSNDVYWELFDVAKTDRTPAAWKMSISKKQVLADSKKSITSLLPDVTDHTDELEKYWLINDVITKHTDSFHIVISREWIESSDISEVASQFDRFQVSRELAFKKKSNVEVSFYGYESDPRELFEIPEVVHFSKILAEKLPLFFYCDPSSNLCGLKSIALCCAKAQLINSIPPQVKIDKHALIQFVHKQHELLNKVTDWLEMTGDENEEICIPIYELLGMA</sequence>
<name>A0ABD3YDG4_9GAMM</name>
<reference evidence="2 3" key="1">
    <citation type="submission" date="2014-04" db="EMBL/GenBank/DDBJ databases">
        <title>Pseudoalteromonas galatheae sp. nov., isolated from a deep-sea polychaete near Canal Concepcion, Chile.</title>
        <authorList>
            <person name="Machado H.R."/>
            <person name="Gram L."/>
            <person name="Vynne N.G."/>
        </authorList>
    </citation>
    <scope>NUCLEOTIDE SEQUENCE [LARGE SCALE GENOMIC DNA]</scope>
    <source>
        <strain evidence="2 3">KMM216</strain>
    </source>
</reference>
<dbReference type="EMBL" id="JJNZ01000007">
    <property type="protein sequence ID" value="KDC53057.1"/>
    <property type="molecule type" value="Genomic_DNA"/>
</dbReference>
<evidence type="ECO:0000313" key="2">
    <source>
        <dbReference type="EMBL" id="KDC53057.1"/>
    </source>
</evidence>
<dbReference type="AlphaFoldDB" id="A0ABD3YDG4"/>
<gene>
    <name evidence="2" type="ORF">DC53_01845</name>
</gene>
<evidence type="ECO:0000313" key="3">
    <source>
        <dbReference type="Proteomes" id="UP000027154"/>
    </source>
</evidence>